<comment type="caution">
    <text evidence="18">The sequence shown here is derived from an EMBL/GenBank/DDBJ whole genome shotgun (WGS) entry which is preliminary data.</text>
</comment>
<reference evidence="18 19" key="1">
    <citation type="submission" date="2017-11" db="EMBL/GenBank/DDBJ databases">
        <title>The genome of Rhizophagus clarus HR1 reveals common genetic basis of auxotrophy among arbuscular mycorrhizal fungi.</title>
        <authorList>
            <person name="Kobayashi Y."/>
        </authorList>
    </citation>
    <scope>NUCLEOTIDE SEQUENCE [LARGE SCALE GENOMIC DNA]</scope>
    <source>
        <strain evidence="18 19">HR1</strain>
    </source>
</reference>
<sequence length="1514" mass="174137">MINHLIILFLISLLFKSVYTEYRTLNGSYNNLNNPFLPTTLARNNPPISFFNGQSSASPNNNFQSLPSTPGNYTSLVPNNLASCGTSANLPGELYPLPRCVSNIVGSIRANLNDVYNLNTLEKYKSKRKISHISTFWGFFTSFDIISGEYSGENYPTGIYIPPDDQLYTSRYSQGQNLSVDLPSFQFNRSSPTQNLTGTNPVTPFIDGSQLYGVNIEQLSRVRDYGNRGKMLLFSTNDTDDSKFGYPPKDINGEYIFGYTAAKGRNLFTDVFYIIFLREHNRKCDHLWSIYGDSWSDEVYFQECRKWVIGLLQHISFYEYLGITLGSPLPPYDGYDPTLEPIIDTFFATITYRYGHSEISDYYDIVNNEGNVLTTLPLTSLQIPHLLESYGIPTLILSMALQRQEEIDIYFADMMRKFIAQYQNQTEEMDIFSLDVIRSRDRAIPLYNDARYAMGLGRANDWSDITNDTDVQQRLIDTYSNDINKVEAFFGGLAEDHVNGSDFGELFYKSFYDQWVSVRNSDRLWYESLDAEYSQADIAEINNTTLSQVITRNTPNTYQLPSNIWIVQPSISLKSVSDLSIPDPNGLNTLSTNTSKFDDPQSDYPPLNHVSLSDIYKVYWKIVNDEIYFKLIIASTTAWFAIGFNDKDSMITSDMIIFRNTNNNIEVRQYKSDGYITPELLNEQLVKVRQVDVQSGVYSLVEISRPLEAKGSSLEPITENNLITMIYAWNPSNNILTYHAGNKGSMKMDFFASTKIDEMQYKKRRNLLYHGIAMFFVWAILYPFSIWRVRFMKTSGSYMKKHRNLQILGVFIVSISGGVALAISEIYLLTVHGIIGIIIFFLIGIQIVLGLFNMWSLMNVESVNVGILRLLKHVHCVFGVLIIVFSLINVYIGIKEYAQQFVVDKIWSILYSVWIGILIIIFVVSENIIRIREIKFRYNKIDSTRDNHPKQQLRDFIKDYDQLPMLTLDEFNQRVIRGMKLVILGNMIFDIGKWIKYHPGGAKILQRVIGTNITRDFFGSNNGNDQTESNFEEDEYDVHTSDQEQKKNLAAKRNNNKKRVGMGETFANFIDVININKTLGKKSSRVSVHSHSRFATKKLATMVVAILSDENEKSFTPFIPQPFKQHYTSSYNQPPPQVDPPNLSPSIFHRCIITNIEIVTDNYQTDYQTDSPIVKKFNLKPIHKNDNFPYRKFIPGDYIEIMCDIDNQKIIRHYCPLLQEFSEDHQEDKNITETNKVDKMFWILVKIYKNGFMSKYLDKQLKNFEISVRGPYNLSDNVIPSNQSLSYSNCILLNPNNPKGCWDNLFMICGGSGITPMLQLIHYHLKEFEDNLHHQQYSTTSFKLHLLYANNSISDIIYPRHLDNMIKRFKGNFNITHILINPPLPDWNGLKGYIDDIILFDWLSNNININNITPTVAKPTQIVYYPQQQQQLIGSSFDDYNIPKSAIVMPYSSDQQQQHYSTSQDPLIESSSTTIKNFPDNSKIFICGNNEFMLSIQNICNRIGIKEKNILFLV</sequence>
<dbReference type="GO" id="GO:0046872">
    <property type="term" value="F:metal ion binding"/>
    <property type="evidence" value="ECO:0007669"/>
    <property type="project" value="UniProtKB-KW"/>
</dbReference>
<dbReference type="PROSITE" id="PS50836">
    <property type="entry name" value="DOMON"/>
    <property type="match status" value="1"/>
</dbReference>
<keyword evidence="9 13" id="KW-0472">Membrane</keyword>
<name>A0A2Z6RCT8_9GLOM</name>
<keyword evidence="5 13" id="KW-0812">Transmembrane</keyword>
<accession>A0A2Z6RCT8</accession>
<dbReference type="PROSITE" id="PS50939">
    <property type="entry name" value="CYTOCHROME_B561"/>
    <property type="match status" value="1"/>
</dbReference>
<evidence type="ECO:0000256" key="10">
    <source>
        <dbReference type="ARBA" id="ARBA00023180"/>
    </source>
</evidence>
<evidence type="ECO:0000259" key="15">
    <source>
        <dbReference type="PROSITE" id="PS50255"/>
    </source>
</evidence>
<dbReference type="GO" id="GO:0006979">
    <property type="term" value="P:response to oxidative stress"/>
    <property type="evidence" value="ECO:0007669"/>
    <property type="project" value="InterPro"/>
</dbReference>
<dbReference type="PANTHER" id="PTHR11475">
    <property type="entry name" value="OXIDASE/PEROXIDASE"/>
    <property type="match status" value="1"/>
</dbReference>
<evidence type="ECO:0000256" key="9">
    <source>
        <dbReference type="ARBA" id="ARBA00023136"/>
    </source>
</evidence>
<dbReference type="SUPFAM" id="SSF52343">
    <property type="entry name" value="Ferredoxin reductase-like, C-terminal NADP-linked domain"/>
    <property type="match status" value="1"/>
</dbReference>
<keyword evidence="14" id="KW-0732">Signal</keyword>
<evidence type="ECO:0000259" key="16">
    <source>
        <dbReference type="PROSITE" id="PS50836"/>
    </source>
</evidence>
<keyword evidence="10" id="KW-0325">Glycoprotein</keyword>
<evidence type="ECO:0000256" key="6">
    <source>
        <dbReference type="ARBA" id="ARBA00022982"/>
    </source>
</evidence>
<feature type="signal peptide" evidence="14">
    <location>
        <begin position="1"/>
        <end position="20"/>
    </location>
</feature>
<feature type="region of interest" description="Disordered" evidence="12">
    <location>
        <begin position="1020"/>
        <end position="1048"/>
    </location>
</feature>
<dbReference type="InterPro" id="IPR017938">
    <property type="entry name" value="Riboflavin_synthase-like_b-brl"/>
</dbReference>
<evidence type="ECO:0000313" key="18">
    <source>
        <dbReference type="EMBL" id="GBB99790.1"/>
    </source>
</evidence>
<dbReference type="STRING" id="94130.A0A2Z6RCT8"/>
<evidence type="ECO:0000313" key="19">
    <source>
        <dbReference type="Proteomes" id="UP000247702"/>
    </source>
</evidence>
<dbReference type="Pfam" id="PF03188">
    <property type="entry name" value="Cytochrom_B561"/>
    <property type="match status" value="1"/>
</dbReference>
<dbReference type="PROSITE" id="PS50292">
    <property type="entry name" value="PEROXIDASE_3"/>
    <property type="match status" value="1"/>
</dbReference>
<dbReference type="InterPro" id="IPR037120">
    <property type="entry name" value="Haem_peroxidase_sf_animal"/>
</dbReference>
<gene>
    <name evidence="18" type="ORF">RclHR1_03630018</name>
</gene>
<evidence type="ECO:0000256" key="1">
    <source>
        <dbReference type="ARBA" id="ARBA00004370"/>
    </source>
</evidence>
<feature type="transmembrane region" description="Helical" evidence="13">
    <location>
        <begin position="767"/>
        <end position="787"/>
    </location>
</feature>
<feature type="transmembrane region" description="Helical" evidence="13">
    <location>
        <begin position="834"/>
        <end position="855"/>
    </location>
</feature>
<dbReference type="Pfam" id="PF00175">
    <property type="entry name" value="NAD_binding_1"/>
    <property type="match status" value="1"/>
</dbReference>
<evidence type="ECO:0000256" key="11">
    <source>
        <dbReference type="PIRSR" id="PIRSR619791-2"/>
    </source>
</evidence>
<dbReference type="EMBL" id="BEXD01002924">
    <property type="protein sequence ID" value="GBB99790.1"/>
    <property type="molecule type" value="Genomic_DNA"/>
</dbReference>
<dbReference type="SUPFAM" id="SSF55856">
    <property type="entry name" value="Cytochrome b5-like heme/steroid binding domain"/>
    <property type="match status" value="1"/>
</dbReference>
<feature type="compositionally biased region" description="Polar residues" evidence="12">
    <location>
        <begin position="1020"/>
        <end position="1029"/>
    </location>
</feature>
<dbReference type="SMART" id="SM00664">
    <property type="entry name" value="DoH"/>
    <property type="match status" value="1"/>
</dbReference>
<keyword evidence="7 13" id="KW-1133">Transmembrane helix</keyword>
<evidence type="ECO:0000256" key="14">
    <source>
        <dbReference type="SAM" id="SignalP"/>
    </source>
</evidence>
<dbReference type="GO" id="GO:0016020">
    <property type="term" value="C:membrane"/>
    <property type="evidence" value="ECO:0007669"/>
    <property type="project" value="UniProtKB-SubCell"/>
</dbReference>
<dbReference type="InterPro" id="IPR019791">
    <property type="entry name" value="Haem_peroxidase_animal"/>
</dbReference>
<feature type="domain" description="Cytochrome b561" evidence="17">
    <location>
        <begin position="732"/>
        <end position="931"/>
    </location>
</feature>
<feature type="domain" description="Cytochrome b5 heme-binding" evidence="15">
    <location>
        <begin position="963"/>
        <end position="1042"/>
    </location>
</feature>
<dbReference type="Gene3D" id="2.40.30.10">
    <property type="entry name" value="Translation factors"/>
    <property type="match status" value="1"/>
</dbReference>
<dbReference type="Gene3D" id="1.10.640.10">
    <property type="entry name" value="Haem peroxidase domain superfamily, animal type"/>
    <property type="match status" value="1"/>
</dbReference>
<organism evidence="18 19">
    <name type="scientific">Rhizophagus clarus</name>
    <dbReference type="NCBI Taxonomy" id="94130"/>
    <lineage>
        <taxon>Eukaryota</taxon>
        <taxon>Fungi</taxon>
        <taxon>Fungi incertae sedis</taxon>
        <taxon>Mucoromycota</taxon>
        <taxon>Glomeromycotina</taxon>
        <taxon>Glomeromycetes</taxon>
        <taxon>Glomerales</taxon>
        <taxon>Glomeraceae</taxon>
        <taxon>Rhizophagus</taxon>
    </lineage>
</organism>
<dbReference type="CDD" id="cd09631">
    <property type="entry name" value="DOMON_DOH"/>
    <property type="match status" value="1"/>
</dbReference>
<dbReference type="SUPFAM" id="SSF49344">
    <property type="entry name" value="CBD9-like"/>
    <property type="match status" value="1"/>
</dbReference>
<evidence type="ECO:0000256" key="3">
    <source>
        <dbReference type="ARBA" id="ARBA00022448"/>
    </source>
</evidence>
<feature type="transmembrane region" description="Helical" evidence="13">
    <location>
        <begin position="906"/>
        <end position="929"/>
    </location>
</feature>
<dbReference type="InterPro" id="IPR006593">
    <property type="entry name" value="Cyt_b561/ferric_Rdtase_TM"/>
</dbReference>
<feature type="domain" description="DOMON" evidence="16">
    <location>
        <begin position="614"/>
        <end position="730"/>
    </location>
</feature>
<dbReference type="InterPro" id="IPR008333">
    <property type="entry name" value="Cbr1-like_FAD-bd_dom"/>
</dbReference>
<keyword evidence="11" id="KW-0408">Iron</keyword>
<feature type="chain" id="PRO_5016328782" description="Heme peroxidase" evidence="14">
    <location>
        <begin position="21"/>
        <end position="1514"/>
    </location>
</feature>
<dbReference type="Gene3D" id="1.20.120.1770">
    <property type="match status" value="1"/>
</dbReference>
<dbReference type="InterPro" id="IPR036400">
    <property type="entry name" value="Cyt_B5-like_heme/steroid_sf"/>
</dbReference>
<dbReference type="Pfam" id="PF00173">
    <property type="entry name" value="Cyt-b5"/>
    <property type="match status" value="1"/>
</dbReference>
<evidence type="ECO:0000256" key="5">
    <source>
        <dbReference type="ARBA" id="ARBA00022692"/>
    </source>
</evidence>
<dbReference type="PROSITE" id="PS50255">
    <property type="entry name" value="CYTOCHROME_B5_2"/>
    <property type="match status" value="1"/>
</dbReference>
<keyword evidence="11" id="KW-0349">Heme</keyword>
<evidence type="ECO:0000256" key="4">
    <source>
        <dbReference type="ARBA" id="ARBA00022525"/>
    </source>
</evidence>
<keyword evidence="8" id="KW-0560">Oxidoreductase</keyword>
<keyword evidence="3" id="KW-0813">Transport</keyword>
<dbReference type="InterPro" id="IPR039261">
    <property type="entry name" value="FNR_nucleotide-bd"/>
</dbReference>
<evidence type="ECO:0008006" key="20">
    <source>
        <dbReference type="Google" id="ProtNLM"/>
    </source>
</evidence>
<dbReference type="GO" id="GO:0020037">
    <property type="term" value="F:heme binding"/>
    <property type="evidence" value="ECO:0007669"/>
    <property type="project" value="InterPro"/>
</dbReference>
<keyword evidence="19" id="KW-1185">Reference proteome</keyword>
<dbReference type="GO" id="GO:0004601">
    <property type="term" value="F:peroxidase activity"/>
    <property type="evidence" value="ECO:0007669"/>
    <property type="project" value="InterPro"/>
</dbReference>
<feature type="binding site" description="axial binding residue" evidence="11">
    <location>
        <position position="356"/>
    </location>
    <ligand>
        <name>heme b</name>
        <dbReference type="ChEBI" id="CHEBI:60344"/>
    </ligand>
    <ligandPart>
        <name>Fe</name>
        <dbReference type="ChEBI" id="CHEBI:18248"/>
    </ligandPart>
</feature>
<feature type="transmembrane region" description="Helical" evidence="13">
    <location>
        <begin position="876"/>
        <end position="894"/>
    </location>
</feature>
<comment type="subcellular location">
    <subcellularLocation>
        <location evidence="1">Membrane</location>
    </subcellularLocation>
    <subcellularLocation>
        <location evidence="2">Secreted</location>
    </subcellularLocation>
</comment>
<dbReference type="CDD" id="cd06183">
    <property type="entry name" value="cyt_b5_reduct_like"/>
    <property type="match status" value="1"/>
</dbReference>
<keyword evidence="11" id="KW-0479">Metal-binding</keyword>
<evidence type="ECO:0000256" key="8">
    <source>
        <dbReference type="ARBA" id="ARBA00023002"/>
    </source>
</evidence>
<dbReference type="Pfam" id="PF03351">
    <property type="entry name" value="DOMON"/>
    <property type="match status" value="1"/>
</dbReference>
<feature type="compositionally biased region" description="Basic and acidic residues" evidence="12">
    <location>
        <begin position="1037"/>
        <end position="1047"/>
    </location>
</feature>
<keyword evidence="6" id="KW-0249">Electron transport</keyword>
<dbReference type="PANTHER" id="PTHR11475:SF4">
    <property type="entry name" value="CHORION PEROXIDASE"/>
    <property type="match status" value="1"/>
</dbReference>
<dbReference type="GO" id="GO:0005576">
    <property type="term" value="C:extracellular region"/>
    <property type="evidence" value="ECO:0007669"/>
    <property type="project" value="UniProtKB-SubCell"/>
</dbReference>
<dbReference type="SUPFAM" id="SSF63380">
    <property type="entry name" value="Riboflavin synthase domain-like"/>
    <property type="match status" value="1"/>
</dbReference>
<dbReference type="SMART" id="SM00665">
    <property type="entry name" value="B561"/>
    <property type="match status" value="1"/>
</dbReference>
<dbReference type="InterPro" id="IPR045266">
    <property type="entry name" value="DOH_DOMON"/>
</dbReference>
<dbReference type="Gene3D" id="3.40.50.80">
    <property type="entry name" value="Nucleotide-binding domain of ferredoxin-NADP reductase (FNR) module"/>
    <property type="match status" value="1"/>
</dbReference>
<feature type="transmembrane region" description="Helical" evidence="13">
    <location>
        <begin position="807"/>
        <end position="828"/>
    </location>
</feature>
<keyword evidence="4" id="KW-0964">Secreted</keyword>
<evidence type="ECO:0000259" key="17">
    <source>
        <dbReference type="PROSITE" id="PS50939"/>
    </source>
</evidence>
<dbReference type="CDD" id="cd08760">
    <property type="entry name" value="Cyt_b561_FRRS1_like"/>
    <property type="match status" value="1"/>
</dbReference>
<proteinExistence type="predicted"/>
<dbReference type="InterPro" id="IPR001199">
    <property type="entry name" value="Cyt_B5-like_heme/steroid-bd"/>
</dbReference>
<dbReference type="InterPro" id="IPR010255">
    <property type="entry name" value="Haem_peroxidase_sf"/>
</dbReference>
<evidence type="ECO:0000256" key="7">
    <source>
        <dbReference type="ARBA" id="ARBA00022989"/>
    </source>
</evidence>
<dbReference type="SUPFAM" id="SSF48113">
    <property type="entry name" value="Heme-dependent peroxidases"/>
    <property type="match status" value="1"/>
</dbReference>
<protein>
    <recommendedName>
        <fullName evidence="20">Heme peroxidase</fullName>
    </recommendedName>
</protein>
<dbReference type="InterPro" id="IPR001433">
    <property type="entry name" value="OxRdtase_FAD/NAD-bd"/>
</dbReference>
<evidence type="ECO:0000256" key="13">
    <source>
        <dbReference type="SAM" id="Phobius"/>
    </source>
</evidence>
<dbReference type="Proteomes" id="UP000247702">
    <property type="component" value="Unassembled WGS sequence"/>
</dbReference>
<dbReference type="Pfam" id="PF03098">
    <property type="entry name" value="An_peroxidase"/>
    <property type="match status" value="1"/>
</dbReference>
<dbReference type="Pfam" id="PF00970">
    <property type="entry name" value="FAD_binding_6"/>
    <property type="match status" value="1"/>
</dbReference>
<dbReference type="InterPro" id="IPR005018">
    <property type="entry name" value="DOMON_domain"/>
</dbReference>
<evidence type="ECO:0000256" key="12">
    <source>
        <dbReference type="SAM" id="MobiDB-lite"/>
    </source>
</evidence>
<evidence type="ECO:0000256" key="2">
    <source>
        <dbReference type="ARBA" id="ARBA00004613"/>
    </source>
</evidence>
<dbReference type="Gene3D" id="3.10.120.10">
    <property type="entry name" value="Cytochrome b5-like heme/steroid binding domain"/>
    <property type="match status" value="1"/>
</dbReference>